<feature type="region of interest" description="Disordered" evidence="1">
    <location>
        <begin position="216"/>
        <end position="322"/>
    </location>
</feature>
<dbReference type="InterPro" id="IPR000210">
    <property type="entry name" value="BTB/POZ_dom"/>
</dbReference>
<dbReference type="OrthoDB" id="2593747at2759"/>
<dbReference type="PROSITE" id="PS50097">
    <property type="entry name" value="BTB"/>
    <property type="match status" value="1"/>
</dbReference>
<evidence type="ECO:0000313" key="3">
    <source>
        <dbReference type="EMBL" id="KIK19275.1"/>
    </source>
</evidence>
<feature type="compositionally biased region" description="Low complexity" evidence="1">
    <location>
        <begin position="276"/>
        <end position="293"/>
    </location>
</feature>
<dbReference type="Gene3D" id="3.30.710.10">
    <property type="entry name" value="Potassium Channel Kv1.1, Chain A"/>
    <property type="match status" value="1"/>
</dbReference>
<evidence type="ECO:0000259" key="2">
    <source>
        <dbReference type="PROSITE" id="PS50097"/>
    </source>
</evidence>
<reference evidence="3 4" key="1">
    <citation type="submission" date="2014-04" db="EMBL/GenBank/DDBJ databases">
        <authorList>
            <consortium name="DOE Joint Genome Institute"/>
            <person name="Kuo A."/>
            <person name="Kohler A."/>
            <person name="Costa M.D."/>
            <person name="Nagy L.G."/>
            <person name="Floudas D."/>
            <person name="Copeland A."/>
            <person name="Barry K.W."/>
            <person name="Cichocki N."/>
            <person name="Veneault-Fourrey C."/>
            <person name="LaButti K."/>
            <person name="Lindquist E.A."/>
            <person name="Lipzen A."/>
            <person name="Lundell T."/>
            <person name="Morin E."/>
            <person name="Murat C."/>
            <person name="Sun H."/>
            <person name="Tunlid A."/>
            <person name="Henrissat B."/>
            <person name="Grigoriev I.V."/>
            <person name="Hibbett D.S."/>
            <person name="Martin F."/>
            <person name="Nordberg H.P."/>
            <person name="Cantor M.N."/>
            <person name="Hua S.X."/>
        </authorList>
    </citation>
    <scope>NUCLEOTIDE SEQUENCE [LARGE SCALE GENOMIC DNA]</scope>
    <source>
        <strain evidence="3 4">441</strain>
    </source>
</reference>
<feature type="domain" description="BTB" evidence="2">
    <location>
        <begin position="22"/>
        <end position="96"/>
    </location>
</feature>
<proteinExistence type="predicted"/>
<evidence type="ECO:0000256" key="1">
    <source>
        <dbReference type="SAM" id="MobiDB-lite"/>
    </source>
</evidence>
<dbReference type="STRING" id="765257.A0A0C9Y3I7"/>
<organism evidence="3 4">
    <name type="scientific">Pisolithus microcarpus 441</name>
    <dbReference type="NCBI Taxonomy" id="765257"/>
    <lineage>
        <taxon>Eukaryota</taxon>
        <taxon>Fungi</taxon>
        <taxon>Dikarya</taxon>
        <taxon>Basidiomycota</taxon>
        <taxon>Agaricomycotina</taxon>
        <taxon>Agaricomycetes</taxon>
        <taxon>Agaricomycetidae</taxon>
        <taxon>Boletales</taxon>
        <taxon>Sclerodermatineae</taxon>
        <taxon>Pisolithaceae</taxon>
        <taxon>Pisolithus</taxon>
    </lineage>
</organism>
<reference evidence="4" key="2">
    <citation type="submission" date="2015-01" db="EMBL/GenBank/DDBJ databases">
        <title>Evolutionary Origins and Diversification of the Mycorrhizal Mutualists.</title>
        <authorList>
            <consortium name="DOE Joint Genome Institute"/>
            <consortium name="Mycorrhizal Genomics Consortium"/>
            <person name="Kohler A."/>
            <person name="Kuo A."/>
            <person name="Nagy L.G."/>
            <person name="Floudas D."/>
            <person name="Copeland A."/>
            <person name="Barry K.W."/>
            <person name="Cichocki N."/>
            <person name="Veneault-Fourrey C."/>
            <person name="LaButti K."/>
            <person name="Lindquist E.A."/>
            <person name="Lipzen A."/>
            <person name="Lundell T."/>
            <person name="Morin E."/>
            <person name="Murat C."/>
            <person name="Riley R."/>
            <person name="Ohm R."/>
            <person name="Sun H."/>
            <person name="Tunlid A."/>
            <person name="Henrissat B."/>
            <person name="Grigoriev I.V."/>
            <person name="Hibbett D.S."/>
            <person name="Martin F."/>
        </authorList>
    </citation>
    <scope>NUCLEOTIDE SEQUENCE [LARGE SCALE GENOMIC DNA]</scope>
    <source>
        <strain evidence="4">441</strain>
    </source>
</reference>
<dbReference type="HOGENOM" id="CLU_047592_0_1_1"/>
<protein>
    <recommendedName>
        <fullName evidence="2">BTB domain-containing protein</fullName>
    </recommendedName>
</protein>
<evidence type="ECO:0000313" key="4">
    <source>
        <dbReference type="Proteomes" id="UP000054018"/>
    </source>
</evidence>
<keyword evidence="4" id="KW-1185">Reference proteome</keyword>
<dbReference type="Pfam" id="PF00651">
    <property type="entry name" value="BTB"/>
    <property type="match status" value="1"/>
</dbReference>
<dbReference type="Proteomes" id="UP000054018">
    <property type="component" value="Unassembled WGS sequence"/>
</dbReference>
<feature type="compositionally biased region" description="Polar residues" evidence="1">
    <location>
        <begin position="225"/>
        <end position="241"/>
    </location>
</feature>
<dbReference type="EMBL" id="KN833787">
    <property type="protein sequence ID" value="KIK19275.1"/>
    <property type="molecule type" value="Genomic_DNA"/>
</dbReference>
<feature type="compositionally biased region" description="Low complexity" evidence="1">
    <location>
        <begin position="253"/>
        <end position="266"/>
    </location>
</feature>
<dbReference type="SUPFAM" id="SSF54695">
    <property type="entry name" value="POZ domain"/>
    <property type="match status" value="1"/>
</dbReference>
<gene>
    <name evidence="3" type="ORF">PISMIDRAFT_156766</name>
</gene>
<accession>A0A0C9Y3I7</accession>
<dbReference type="InterPro" id="IPR011333">
    <property type="entry name" value="SKP1/BTB/POZ_sf"/>
</dbReference>
<sequence>MVNNEHGVSRIVHHKDYYLRGGDMTVLVENHLYRIHSYFFERESLFFRQKLLAGPSEDGEDRGSSDSNHYTLDDVKSEDFSRFLWVFYNPKYSLYEASLDVWLSILRLATRWGFNNVKELSVRELEKLEIECVDKISIYHEYSISKLYLIPSYVSVVKRDKPLTFTEGVKLGMETVLRVADARERARQRASESGIRTPSFDDFEDSDVEVLVREVFGLGPPPTPTGASTIPNGSNPSTIQLGQPPRKNNAAASRNGVNGPVNGSGSSRHDASPPVSNNNSTGSTGSTRNQTGGIHNLDREISPASAHSGRGGQQGQKGFARQ</sequence>
<dbReference type="AlphaFoldDB" id="A0A0C9Y3I7"/>
<name>A0A0C9Y3I7_9AGAM</name>